<evidence type="ECO:0000256" key="1">
    <source>
        <dbReference type="ARBA" id="ARBA00004123"/>
    </source>
</evidence>
<feature type="region of interest" description="Disordered" evidence="8">
    <location>
        <begin position="204"/>
        <end position="234"/>
    </location>
</feature>
<evidence type="ECO:0000256" key="2">
    <source>
        <dbReference type="ARBA" id="ARBA00022723"/>
    </source>
</evidence>
<feature type="domain" description="C2H2-type" evidence="9">
    <location>
        <begin position="159"/>
        <end position="186"/>
    </location>
</feature>
<evidence type="ECO:0000313" key="10">
    <source>
        <dbReference type="EMBL" id="KAK6483666.1"/>
    </source>
</evidence>
<keyword evidence="2" id="KW-0479">Metal-binding</keyword>
<feature type="domain" description="C2H2-type" evidence="9">
    <location>
        <begin position="234"/>
        <end position="262"/>
    </location>
</feature>
<reference evidence="10 11" key="1">
    <citation type="submission" date="2021-05" db="EMBL/GenBank/DDBJ databases">
        <authorList>
            <person name="Zahm M."/>
            <person name="Klopp C."/>
            <person name="Cabau C."/>
            <person name="Kuhl H."/>
            <person name="Suciu R."/>
            <person name="Ciorpac M."/>
            <person name="Holostenco D."/>
            <person name="Gessner J."/>
            <person name="Wuertz S."/>
            <person name="Hohne C."/>
            <person name="Stock M."/>
            <person name="Gislard M."/>
            <person name="Lluch J."/>
            <person name="Milhes M."/>
            <person name="Lampietro C."/>
            <person name="Lopez Roques C."/>
            <person name="Donnadieu C."/>
            <person name="Du K."/>
            <person name="Schartl M."/>
            <person name="Guiguen Y."/>
        </authorList>
    </citation>
    <scope>NUCLEOTIDE SEQUENCE [LARGE SCALE GENOMIC DNA]</scope>
    <source>
        <strain evidence="10">Hh-F2</strain>
        <tissue evidence="10">Blood</tissue>
    </source>
</reference>
<dbReference type="SUPFAM" id="SSF57667">
    <property type="entry name" value="beta-beta-alpha zinc fingers"/>
    <property type="match status" value="5"/>
</dbReference>
<dbReference type="PROSITE" id="PS00028">
    <property type="entry name" value="ZINC_FINGER_C2H2_1"/>
    <property type="match status" value="9"/>
</dbReference>
<keyword evidence="11" id="KW-1185">Reference proteome</keyword>
<feature type="domain" description="C2H2-type" evidence="9">
    <location>
        <begin position="131"/>
        <end position="153"/>
    </location>
</feature>
<accession>A0ABR0ZFU2</accession>
<dbReference type="PROSITE" id="PS50157">
    <property type="entry name" value="ZINC_FINGER_C2H2_2"/>
    <property type="match status" value="9"/>
</dbReference>
<feature type="domain" description="C2H2-type" evidence="9">
    <location>
        <begin position="26"/>
        <end position="54"/>
    </location>
</feature>
<feature type="domain" description="C2H2-type" evidence="9">
    <location>
        <begin position="84"/>
        <end position="111"/>
    </location>
</feature>
<keyword evidence="6" id="KW-0539">Nucleus</keyword>
<feature type="region of interest" description="Disordered" evidence="8">
    <location>
        <begin position="1"/>
        <end position="25"/>
    </location>
</feature>
<comment type="subcellular location">
    <subcellularLocation>
        <location evidence="1">Nucleus</location>
    </subcellularLocation>
</comment>
<evidence type="ECO:0000256" key="8">
    <source>
        <dbReference type="SAM" id="MobiDB-lite"/>
    </source>
</evidence>
<feature type="domain" description="C2H2-type" evidence="9">
    <location>
        <begin position="332"/>
        <end position="359"/>
    </location>
</feature>
<dbReference type="Proteomes" id="UP001369086">
    <property type="component" value="Unassembled WGS sequence"/>
</dbReference>
<dbReference type="InterPro" id="IPR036236">
    <property type="entry name" value="Znf_C2H2_sf"/>
</dbReference>
<dbReference type="SMART" id="SM00355">
    <property type="entry name" value="ZnF_C2H2"/>
    <property type="match status" value="10"/>
</dbReference>
<dbReference type="Gene3D" id="3.30.160.60">
    <property type="entry name" value="Classic Zinc Finger"/>
    <property type="match status" value="7"/>
</dbReference>
<sequence>MSTVATRNSSLQSRAGGVPSSQRKPYKCSKCERAFNTLAKLERHCRRAHAGERRHSCSGCQQSFADPAELSTHQRHAHGIHRPHKCPLCAKTFALLSSLRVHKRTHVGGQSFLPGSSLHPQQSKIPRGRDYKCLTCGKDFSKPYHLRRHQEVHLTALTHKCPDCGKCFRAKTHLYLHRLVHGTKHKCDRCNKVFVHEAGLQGHLQRFHSRPGGEEEEGGGGGEQAQPLPPEPLNRCSQCPKRFRSAARLAIHRRRFHACQEEKEEEAATPESKALACTLCDRVFRHSSTLSHHKSRHLRQELRCSVCTHDLANSGSLQLRVRLHHTGGKRPYHCLVCSRTFCAMLTFLRHCEKHQQQDKEGQGARSAK</sequence>
<feature type="compositionally biased region" description="Polar residues" evidence="8">
    <location>
        <begin position="1"/>
        <end position="23"/>
    </location>
</feature>
<gene>
    <name evidence="10" type="ORF">HHUSO_G15210</name>
</gene>
<keyword evidence="4 7" id="KW-0863">Zinc-finger</keyword>
<dbReference type="EMBL" id="JAHFZB010000012">
    <property type="protein sequence ID" value="KAK6483666.1"/>
    <property type="molecule type" value="Genomic_DNA"/>
</dbReference>
<evidence type="ECO:0000256" key="3">
    <source>
        <dbReference type="ARBA" id="ARBA00022737"/>
    </source>
</evidence>
<evidence type="ECO:0000256" key="7">
    <source>
        <dbReference type="PROSITE-ProRule" id="PRU00042"/>
    </source>
</evidence>
<name>A0ABR0ZFU2_HUSHU</name>
<evidence type="ECO:0000313" key="11">
    <source>
        <dbReference type="Proteomes" id="UP001369086"/>
    </source>
</evidence>
<dbReference type="PANTHER" id="PTHR24376:SF235">
    <property type="entry name" value="C2H2-TYPE DOMAIN-CONTAINING PROTEIN"/>
    <property type="match status" value="1"/>
</dbReference>
<evidence type="ECO:0000259" key="9">
    <source>
        <dbReference type="PROSITE" id="PS50157"/>
    </source>
</evidence>
<dbReference type="PANTHER" id="PTHR24376">
    <property type="entry name" value="ZINC FINGER PROTEIN"/>
    <property type="match status" value="1"/>
</dbReference>
<evidence type="ECO:0000256" key="5">
    <source>
        <dbReference type="ARBA" id="ARBA00022833"/>
    </source>
</evidence>
<organism evidence="10 11">
    <name type="scientific">Huso huso</name>
    <name type="common">Beluga</name>
    <name type="synonym">Acipenser huso</name>
    <dbReference type="NCBI Taxonomy" id="61971"/>
    <lineage>
        <taxon>Eukaryota</taxon>
        <taxon>Metazoa</taxon>
        <taxon>Chordata</taxon>
        <taxon>Craniata</taxon>
        <taxon>Vertebrata</taxon>
        <taxon>Euteleostomi</taxon>
        <taxon>Actinopterygii</taxon>
        <taxon>Chondrostei</taxon>
        <taxon>Acipenseriformes</taxon>
        <taxon>Acipenseridae</taxon>
        <taxon>Huso</taxon>
    </lineage>
</organism>
<feature type="domain" description="C2H2-type" evidence="9">
    <location>
        <begin position="185"/>
        <end position="213"/>
    </location>
</feature>
<comment type="caution">
    <text evidence="10">The sequence shown here is derived from an EMBL/GenBank/DDBJ whole genome shotgun (WGS) entry which is preliminary data.</text>
</comment>
<keyword evidence="5" id="KW-0862">Zinc</keyword>
<evidence type="ECO:0000256" key="6">
    <source>
        <dbReference type="ARBA" id="ARBA00023242"/>
    </source>
</evidence>
<dbReference type="Pfam" id="PF00096">
    <property type="entry name" value="zf-C2H2"/>
    <property type="match status" value="7"/>
</dbReference>
<evidence type="ECO:0000256" key="4">
    <source>
        <dbReference type="ARBA" id="ARBA00022771"/>
    </source>
</evidence>
<keyword evidence="3" id="KW-0677">Repeat</keyword>
<feature type="domain" description="C2H2-type" evidence="9">
    <location>
        <begin position="275"/>
        <end position="302"/>
    </location>
</feature>
<proteinExistence type="predicted"/>
<feature type="domain" description="C2H2-type" evidence="9">
    <location>
        <begin position="55"/>
        <end position="83"/>
    </location>
</feature>
<dbReference type="InterPro" id="IPR013087">
    <property type="entry name" value="Znf_C2H2_type"/>
</dbReference>
<protein>
    <submittedName>
        <fullName evidence="10">Zinc finger protein 28-like</fullName>
    </submittedName>
</protein>